<keyword evidence="11" id="KW-1185">Reference proteome</keyword>
<evidence type="ECO:0000259" key="9">
    <source>
        <dbReference type="PROSITE" id="PS51085"/>
    </source>
</evidence>
<evidence type="ECO:0000313" key="11">
    <source>
        <dbReference type="Proteomes" id="UP000599109"/>
    </source>
</evidence>
<dbReference type="EMBL" id="JAEQNE010000003">
    <property type="protein sequence ID" value="MBL0392612.1"/>
    <property type="molecule type" value="Genomic_DNA"/>
</dbReference>
<dbReference type="Pfam" id="PF00111">
    <property type="entry name" value="Fer2"/>
    <property type="match status" value="1"/>
</dbReference>
<dbReference type="InterPro" id="IPR012675">
    <property type="entry name" value="Beta-grasp_dom_sf"/>
</dbReference>
<dbReference type="SUPFAM" id="SSF54292">
    <property type="entry name" value="2Fe-2S ferredoxin-like"/>
    <property type="match status" value="1"/>
</dbReference>
<keyword evidence="7" id="KW-0411">Iron-sulfur</keyword>
<keyword evidence="4" id="KW-0479">Metal-binding</keyword>
<keyword evidence="3" id="KW-0001">2Fe-2S</keyword>
<dbReference type="Gene3D" id="3.10.20.30">
    <property type="match status" value="1"/>
</dbReference>
<dbReference type="RefSeq" id="WP_201675229.1">
    <property type="nucleotide sequence ID" value="NZ_JAEQNE010000003.1"/>
</dbReference>
<comment type="cofactor">
    <cofactor evidence="8">
        <name>[2Fe-2S] cluster</name>
        <dbReference type="ChEBI" id="CHEBI:190135"/>
    </cofactor>
</comment>
<evidence type="ECO:0000256" key="7">
    <source>
        <dbReference type="ARBA" id="ARBA00023014"/>
    </source>
</evidence>
<dbReference type="GO" id="GO:0046872">
    <property type="term" value="F:metal ion binding"/>
    <property type="evidence" value="ECO:0007669"/>
    <property type="project" value="UniProtKB-KW"/>
</dbReference>
<gene>
    <name evidence="10" type="ORF">JJ685_15845</name>
</gene>
<comment type="caution">
    <text evidence="10">The sequence shown here is derived from an EMBL/GenBank/DDBJ whole genome shotgun (WGS) entry which is preliminary data.</text>
</comment>
<dbReference type="Proteomes" id="UP000599109">
    <property type="component" value="Unassembled WGS sequence"/>
</dbReference>
<dbReference type="PROSITE" id="PS51085">
    <property type="entry name" value="2FE2S_FER_2"/>
    <property type="match status" value="1"/>
</dbReference>
<keyword evidence="2" id="KW-0813">Transport</keyword>
<name>A0A937CV35_9BURK</name>
<feature type="domain" description="2Fe-2S ferredoxin-type" evidence="9">
    <location>
        <begin position="4"/>
        <end position="93"/>
    </location>
</feature>
<dbReference type="GO" id="GO:0051537">
    <property type="term" value="F:2 iron, 2 sulfur cluster binding"/>
    <property type="evidence" value="ECO:0007669"/>
    <property type="project" value="UniProtKB-KW"/>
</dbReference>
<sequence>MPLHTIRLLAPALSYPAAEHESLLEAAQAAGIALQSSCRNGTCRTCMRRLESGAVEYRIPWPGLSPDERSDGWVLPCVAEPRSDVVLGAPAQPGWWSGSGSAGDE</sequence>
<comment type="similarity">
    <text evidence="1">Belongs to the 2Fe2S plant-type ferredoxin family.</text>
</comment>
<dbReference type="CDD" id="cd00207">
    <property type="entry name" value="fer2"/>
    <property type="match status" value="1"/>
</dbReference>
<dbReference type="PANTHER" id="PTHR43112:SF3">
    <property type="entry name" value="FERREDOXIN-2, CHLOROPLASTIC"/>
    <property type="match status" value="1"/>
</dbReference>
<dbReference type="InterPro" id="IPR001041">
    <property type="entry name" value="2Fe-2S_ferredoxin-type"/>
</dbReference>
<dbReference type="InterPro" id="IPR036010">
    <property type="entry name" value="2Fe-2S_ferredoxin-like_sf"/>
</dbReference>
<accession>A0A937CV35</accession>
<evidence type="ECO:0000256" key="6">
    <source>
        <dbReference type="ARBA" id="ARBA00023004"/>
    </source>
</evidence>
<evidence type="ECO:0000256" key="5">
    <source>
        <dbReference type="ARBA" id="ARBA00022982"/>
    </source>
</evidence>
<evidence type="ECO:0000256" key="4">
    <source>
        <dbReference type="ARBA" id="ARBA00022723"/>
    </source>
</evidence>
<reference evidence="10 11" key="1">
    <citation type="journal article" date="2017" name="Int. J. Syst. Evol. Microbiol.">
        <title>Ramlibacter monticola sp. nov., isolated from forest soil.</title>
        <authorList>
            <person name="Chaudhary D.K."/>
            <person name="Kim J."/>
        </authorList>
    </citation>
    <scope>NUCLEOTIDE SEQUENCE [LARGE SCALE GENOMIC DNA]</scope>
    <source>
        <strain evidence="10 11">KACC 19175</strain>
    </source>
</reference>
<keyword evidence="5" id="KW-0249">Electron transport</keyword>
<evidence type="ECO:0000256" key="3">
    <source>
        <dbReference type="ARBA" id="ARBA00022714"/>
    </source>
</evidence>
<dbReference type="PANTHER" id="PTHR43112">
    <property type="entry name" value="FERREDOXIN"/>
    <property type="match status" value="1"/>
</dbReference>
<evidence type="ECO:0000256" key="1">
    <source>
        <dbReference type="ARBA" id="ARBA00007874"/>
    </source>
</evidence>
<evidence type="ECO:0000256" key="2">
    <source>
        <dbReference type="ARBA" id="ARBA00022448"/>
    </source>
</evidence>
<evidence type="ECO:0000256" key="8">
    <source>
        <dbReference type="ARBA" id="ARBA00034078"/>
    </source>
</evidence>
<organism evidence="10 11">
    <name type="scientific">Ramlibacter monticola</name>
    <dbReference type="NCBI Taxonomy" id="1926872"/>
    <lineage>
        <taxon>Bacteria</taxon>
        <taxon>Pseudomonadati</taxon>
        <taxon>Pseudomonadota</taxon>
        <taxon>Betaproteobacteria</taxon>
        <taxon>Burkholderiales</taxon>
        <taxon>Comamonadaceae</taxon>
        <taxon>Ramlibacter</taxon>
    </lineage>
</organism>
<evidence type="ECO:0000313" key="10">
    <source>
        <dbReference type="EMBL" id="MBL0392612.1"/>
    </source>
</evidence>
<dbReference type="AlphaFoldDB" id="A0A937CV35"/>
<keyword evidence="6" id="KW-0408">Iron</keyword>
<protein>
    <submittedName>
        <fullName evidence="10">2Fe-2S iron-sulfur cluster binding domain-containing protein</fullName>
    </submittedName>
</protein>
<proteinExistence type="inferred from homology"/>